<dbReference type="EMBL" id="JAGPYM010000001">
    <property type="protein sequence ID" value="KAH6900485.1"/>
    <property type="molecule type" value="Genomic_DNA"/>
</dbReference>
<dbReference type="Proteomes" id="UP000777438">
    <property type="component" value="Unassembled WGS sequence"/>
</dbReference>
<gene>
    <name evidence="2" type="ORF">B0T10DRAFT_600769</name>
</gene>
<organism evidence="2 3">
    <name type="scientific">Thelonectria olida</name>
    <dbReference type="NCBI Taxonomy" id="1576542"/>
    <lineage>
        <taxon>Eukaryota</taxon>
        <taxon>Fungi</taxon>
        <taxon>Dikarya</taxon>
        <taxon>Ascomycota</taxon>
        <taxon>Pezizomycotina</taxon>
        <taxon>Sordariomycetes</taxon>
        <taxon>Hypocreomycetidae</taxon>
        <taxon>Hypocreales</taxon>
        <taxon>Nectriaceae</taxon>
        <taxon>Thelonectria</taxon>
    </lineage>
</organism>
<comment type="caution">
    <text evidence="2">The sequence shown here is derived from an EMBL/GenBank/DDBJ whole genome shotgun (WGS) entry which is preliminary data.</text>
</comment>
<reference evidence="2 3" key="1">
    <citation type="journal article" date="2021" name="Nat. Commun.">
        <title>Genetic determinants of endophytism in the Arabidopsis root mycobiome.</title>
        <authorList>
            <person name="Mesny F."/>
            <person name="Miyauchi S."/>
            <person name="Thiergart T."/>
            <person name="Pickel B."/>
            <person name="Atanasova L."/>
            <person name="Karlsson M."/>
            <person name="Huettel B."/>
            <person name="Barry K.W."/>
            <person name="Haridas S."/>
            <person name="Chen C."/>
            <person name="Bauer D."/>
            <person name="Andreopoulos W."/>
            <person name="Pangilinan J."/>
            <person name="LaButti K."/>
            <person name="Riley R."/>
            <person name="Lipzen A."/>
            <person name="Clum A."/>
            <person name="Drula E."/>
            <person name="Henrissat B."/>
            <person name="Kohler A."/>
            <person name="Grigoriev I.V."/>
            <person name="Martin F.M."/>
            <person name="Hacquard S."/>
        </authorList>
    </citation>
    <scope>NUCLEOTIDE SEQUENCE [LARGE SCALE GENOMIC DNA]</scope>
    <source>
        <strain evidence="2 3">MPI-CAGE-CH-0241</strain>
    </source>
</reference>
<evidence type="ECO:0000256" key="1">
    <source>
        <dbReference type="SAM" id="SignalP"/>
    </source>
</evidence>
<evidence type="ECO:0000313" key="3">
    <source>
        <dbReference type="Proteomes" id="UP000777438"/>
    </source>
</evidence>
<sequence length="205" mass="22865">MHLKQLTILITALCVSPIFAKPLSESESQKIFASPKKPSPRSKAAYDIDEIVVWTSLVVGHLDRISTSGTEAPEYISPFLSKLSDLTEGVSAINEDNDSAITKPLTSNDKYELCTTAWNLIYKERNLMSYVDTLSANFIKYSASKDLRKAIDSYSRAMDQFFNVLIPRLNVCSDQLEYALEDFDTTLGTTWKNLSKTGEKTAESA</sequence>
<dbReference type="OrthoDB" id="10530658at2759"/>
<accession>A0A9P9AX64</accession>
<keyword evidence="1" id="KW-0732">Signal</keyword>
<feature type="signal peptide" evidence="1">
    <location>
        <begin position="1"/>
        <end position="20"/>
    </location>
</feature>
<proteinExistence type="predicted"/>
<name>A0A9P9AX64_9HYPO</name>
<protein>
    <submittedName>
        <fullName evidence="2">Uncharacterized protein</fullName>
    </submittedName>
</protein>
<keyword evidence="3" id="KW-1185">Reference proteome</keyword>
<evidence type="ECO:0000313" key="2">
    <source>
        <dbReference type="EMBL" id="KAH6900485.1"/>
    </source>
</evidence>
<feature type="chain" id="PRO_5040281842" evidence="1">
    <location>
        <begin position="21"/>
        <end position="205"/>
    </location>
</feature>
<dbReference type="AlphaFoldDB" id="A0A9P9AX64"/>